<feature type="chain" id="PRO_5032325240" description="Lipoprotein" evidence="1">
    <location>
        <begin position="20"/>
        <end position="118"/>
    </location>
</feature>
<name>A0A8B4TV69_9ENTR</name>
<proteinExistence type="predicted"/>
<gene>
    <name evidence="2" type="ORF">SAMEA3538780_02611</name>
</gene>
<protein>
    <recommendedName>
        <fullName evidence="4">Lipoprotein</fullName>
    </recommendedName>
</protein>
<keyword evidence="1" id="KW-0732">Signal</keyword>
<comment type="caution">
    <text evidence="2">The sequence shown here is derived from an EMBL/GenBank/DDBJ whole genome shotgun (WGS) entry which is preliminary data.</text>
</comment>
<reference evidence="2 3" key="1">
    <citation type="submission" date="2018-08" db="EMBL/GenBank/DDBJ databases">
        <authorList>
            <consortium name="Pathogen Informatics"/>
        </authorList>
    </citation>
    <scope>NUCLEOTIDE SEQUENCE [LARGE SCALE GENOMIC DNA]</scope>
    <source>
        <strain evidence="2 3">EuSCAPE_IT371</strain>
    </source>
</reference>
<organism evidence="2 3">
    <name type="scientific">Klebsiella quasivariicola</name>
    <dbReference type="NCBI Taxonomy" id="2026240"/>
    <lineage>
        <taxon>Bacteria</taxon>
        <taxon>Pseudomonadati</taxon>
        <taxon>Pseudomonadota</taxon>
        <taxon>Gammaproteobacteria</taxon>
        <taxon>Enterobacterales</taxon>
        <taxon>Enterobacteriaceae</taxon>
        <taxon>Klebsiella/Raoultella group</taxon>
        <taxon>Klebsiella</taxon>
        <taxon>Klebsiella pneumoniae complex</taxon>
    </lineage>
</organism>
<sequence length="118" mass="13393">MKKIALTSFVISSILLLSACKSLSDMRTEGAKSTFSSNKNVQDVSECILYGWQEKRFLTGPMHAYIQPHKNGKTVYVDEYIWVADVFPGVNEGRSEVKYYTQSKGRNKEMQDVIQSCI</sequence>
<dbReference type="EMBL" id="UJZG01000006">
    <property type="protein sequence ID" value="SXD95434.1"/>
    <property type="molecule type" value="Genomic_DNA"/>
</dbReference>
<feature type="signal peptide" evidence="1">
    <location>
        <begin position="1"/>
        <end position="19"/>
    </location>
</feature>
<dbReference type="Proteomes" id="UP000257712">
    <property type="component" value="Unassembled WGS sequence"/>
</dbReference>
<accession>A0A8B4TV69</accession>
<evidence type="ECO:0008006" key="4">
    <source>
        <dbReference type="Google" id="ProtNLM"/>
    </source>
</evidence>
<evidence type="ECO:0000313" key="3">
    <source>
        <dbReference type="Proteomes" id="UP000257712"/>
    </source>
</evidence>
<dbReference type="PROSITE" id="PS51257">
    <property type="entry name" value="PROKAR_LIPOPROTEIN"/>
    <property type="match status" value="1"/>
</dbReference>
<evidence type="ECO:0000313" key="2">
    <source>
        <dbReference type="EMBL" id="SXD95434.1"/>
    </source>
</evidence>
<dbReference type="AlphaFoldDB" id="A0A8B4TV69"/>
<dbReference type="RefSeq" id="WP_032423265.1">
    <property type="nucleotide sequence ID" value="NZ_UJZG01000006.1"/>
</dbReference>
<evidence type="ECO:0000256" key="1">
    <source>
        <dbReference type="SAM" id="SignalP"/>
    </source>
</evidence>